<dbReference type="EMBL" id="NXLT01000001">
    <property type="protein sequence ID" value="RDU68360.1"/>
    <property type="molecule type" value="Genomic_DNA"/>
</dbReference>
<dbReference type="InterPro" id="IPR000845">
    <property type="entry name" value="Nucleoside_phosphorylase_d"/>
</dbReference>
<organism evidence="2 3">
    <name type="scientific">Helicobacter equorum</name>
    <dbReference type="NCBI Taxonomy" id="361872"/>
    <lineage>
        <taxon>Bacteria</taxon>
        <taxon>Pseudomonadati</taxon>
        <taxon>Campylobacterota</taxon>
        <taxon>Epsilonproteobacteria</taxon>
        <taxon>Campylobacterales</taxon>
        <taxon>Helicobacteraceae</taxon>
        <taxon>Helicobacter</taxon>
    </lineage>
</organism>
<dbReference type="RefSeq" id="WP_115570317.1">
    <property type="nucleotide sequence ID" value="NZ_NXLT01000001.1"/>
</dbReference>
<dbReference type="AlphaFoldDB" id="A0A3D8ITQ9"/>
<reference evidence="2 3" key="1">
    <citation type="submission" date="2018-04" db="EMBL/GenBank/DDBJ databases">
        <title>Novel Campyloabacter and Helicobacter Species and Strains.</title>
        <authorList>
            <person name="Mannion A.J."/>
            <person name="Shen Z."/>
            <person name="Fox J.G."/>
        </authorList>
    </citation>
    <scope>NUCLEOTIDE SEQUENCE [LARGE SCALE GENOMIC DNA]</scope>
    <source>
        <strain evidence="2 3">MIT 12-6600</strain>
    </source>
</reference>
<dbReference type="InterPro" id="IPR035994">
    <property type="entry name" value="Nucleoside_phosphorylase_sf"/>
</dbReference>
<accession>A0A3D8ITQ9</accession>
<evidence type="ECO:0000313" key="2">
    <source>
        <dbReference type="EMBL" id="RDU68360.1"/>
    </source>
</evidence>
<comment type="caution">
    <text evidence="2">The sequence shown here is derived from an EMBL/GenBank/DDBJ whole genome shotgun (WGS) entry which is preliminary data.</text>
</comment>
<sequence>MVVCAGRGEEFSFARVIGVGLIESAINLTKICLTENVDELIFVGSAGAYDEKIKILDMFCASEAMHIESAFLTQGAYTPIVTHKISPKPVICNVSCEALCVNSSNYITTDSRAAQRFLEQGLRLENMEFFSVMEVAQYFGIGCLGIFCVSNYCNANAHRDFLDNHTRVKERLESLAPILATRNESKHT</sequence>
<dbReference type="Pfam" id="PF01048">
    <property type="entry name" value="PNP_UDP_1"/>
    <property type="match status" value="1"/>
</dbReference>
<protein>
    <submittedName>
        <fullName evidence="2">Purine-nucleoside phosphorylase</fullName>
    </submittedName>
</protein>
<dbReference type="OrthoDB" id="5339230at2"/>
<evidence type="ECO:0000259" key="1">
    <source>
        <dbReference type="Pfam" id="PF01048"/>
    </source>
</evidence>
<dbReference type="SUPFAM" id="SSF53167">
    <property type="entry name" value="Purine and uridine phosphorylases"/>
    <property type="match status" value="1"/>
</dbReference>
<gene>
    <name evidence="2" type="ORF">CQA54_00675</name>
</gene>
<evidence type="ECO:0000313" key="3">
    <source>
        <dbReference type="Proteomes" id="UP000256514"/>
    </source>
</evidence>
<keyword evidence="3" id="KW-1185">Reference proteome</keyword>
<dbReference type="GO" id="GO:0003824">
    <property type="term" value="F:catalytic activity"/>
    <property type="evidence" value="ECO:0007669"/>
    <property type="project" value="InterPro"/>
</dbReference>
<dbReference type="Proteomes" id="UP000256514">
    <property type="component" value="Unassembled WGS sequence"/>
</dbReference>
<dbReference type="GO" id="GO:0009116">
    <property type="term" value="P:nucleoside metabolic process"/>
    <property type="evidence" value="ECO:0007669"/>
    <property type="project" value="InterPro"/>
</dbReference>
<dbReference type="Gene3D" id="3.40.50.1580">
    <property type="entry name" value="Nucleoside phosphorylase domain"/>
    <property type="match status" value="1"/>
</dbReference>
<proteinExistence type="predicted"/>
<feature type="domain" description="Nucleoside phosphorylase" evidence="1">
    <location>
        <begin position="18"/>
        <end position="175"/>
    </location>
</feature>
<name>A0A3D8ITQ9_9HELI</name>